<proteinExistence type="predicted"/>
<sequence length="65" mass="8088">MNDPYYNFCLEEIRFYTEKINEIINKGLKDPKKYYEDSKSEWKKIYQMIPFMYMMNQVEDSKSHT</sequence>
<organism evidence="1">
    <name type="scientific">Bathycoccus sp. RCC716 virus 2</name>
    <dbReference type="NCBI Taxonomy" id="2530039"/>
    <lineage>
        <taxon>Viruses</taxon>
        <taxon>Varidnaviria</taxon>
        <taxon>Bamfordvirae</taxon>
        <taxon>Nucleocytoviricota</taxon>
        <taxon>Megaviricetes</taxon>
        <taxon>Algavirales</taxon>
        <taxon>Phycodnaviridae</taxon>
        <taxon>Prasinovirus</taxon>
    </lineage>
</organism>
<evidence type="ECO:0000313" key="1">
    <source>
        <dbReference type="EMBL" id="QOR60445.1"/>
    </source>
</evidence>
<reference evidence="1" key="1">
    <citation type="submission" date="2019-02" db="EMBL/GenBank/DDBJ databases">
        <authorList>
            <person name="Bachy C."/>
            <person name="Yung C.-M."/>
            <person name="Roux S."/>
            <person name="Sullivan M.B."/>
            <person name="Worden A.Z."/>
        </authorList>
    </citation>
    <scope>NUCLEOTIDE SEQUENCE</scope>
    <source>
        <strain evidence="1">BII-V2</strain>
    </source>
</reference>
<protein>
    <submittedName>
        <fullName evidence="1">Uncharacterized protein</fullName>
    </submittedName>
</protein>
<dbReference type="EMBL" id="MK522038">
    <property type="protein sequence ID" value="QOR60445.1"/>
    <property type="molecule type" value="Genomic_DNA"/>
</dbReference>
<accession>A0A7S6NZ64</accession>
<name>A0A7S6NZ64_9PHYC</name>